<dbReference type="RefSeq" id="XP_025425339.1">
    <property type="nucleotide sequence ID" value="XM_025569554.1"/>
</dbReference>
<dbReference type="PANTHER" id="PTHR24114:SF2">
    <property type="entry name" value="F-BOX DOMAIN-CONTAINING PROTEIN-RELATED"/>
    <property type="match status" value="1"/>
</dbReference>
<dbReference type="SMART" id="SM00368">
    <property type="entry name" value="LRR_RI"/>
    <property type="match status" value="2"/>
</dbReference>
<reference evidence="3" key="1">
    <citation type="submission" date="2025-08" db="UniProtKB">
        <authorList>
            <consortium name="RefSeq"/>
        </authorList>
    </citation>
    <scope>IDENTIFICATION</scope>
    <source>
        <tissue evidence="3">Whole body</tissue>
    </source>
</reference>
<dbReference type="InterPro" id="IPR001611">
    <property type="entry name" value="Leu-rich_rpt"/>
</dbReference>
<evidence type="ECO:0000313" key="2">
    <source>
        <dbReference type="Proteomes" id="UP000694846"/>
    </source>
</evidence>
<keyword evidence="1" id="KW-0175">Coiled coil</keyword>
<dbReference type="OrthoDB" id="8436363at2759"/>
<name>A0A8B8GQ03_9HEMI</name>
<protein>
    <submittedName>
        <fullName evidence="3">Leucine-rich repeat-containing protein 45-like</fullName>
    </submittedName>
</protein>
<dbReference type="InterPro" id="IPR052394">
    <property type="entry name" value="LRR-containing"/>
</dbReference>
<dbReference type="GeneID" id="112694163"/>
<dbReference type="SUPFAM" id="SSF52047">
    <property type="entry name" value="RNI-like"/>
    <property type="match status" value="1"/>
</dbReference>
<gene>
    <name evidence="3" type="primary">LOC112694163</name>
</gene>
<evidence type="ECO:0000256" key="1">
    <source>
        <dbReference type="SAM" id="Coils"/>
    </source>
</evidence>
<sequence length="563" mass="65834">MCNIYRKLCFKNKKSIDEIILSRLYYASLYDELDLKSIEITETSCSLIAETLKLVPTIKIWNLSDCLLTTKSLKLFLDVVYQLKNLSQLNLKGNHIGNNFTTYISNILLNNSCITELRLDWNDLGGSINTFSQFCNSLMSNTVLKTLNLANNNLCQKCGFYLAEMLNVNKCLKDIDLSWNCIGETGATFLLKSLKKNEILTVLNIQGNSVSMEITNLIDKILEEKKLRLINQEENRCRNLKVVEQVTSVTKNYQTQLNSLNNQYHHRINELKSELHLLQVENQQQKQEIEEMKKYCLKEKESNTIVINQIEKMKSELSFKKQSLNSLIKEISFELPSSDLKNINSLEDLEKLTYIIRKIKINNKINTFKFLLKNLKALMEIELKKYTDYLTDIKKLLLIHTTRHYMSNKIHNDINMKILMEQEKIDDFEKQTKELVLLNMQTKTLQKENTDLEIKLAKAETQSVEDNKKMRELENSLILTKDELVKAYQKHLSDKEIQNSNTQACFDAFSKDIDTLNIYLTKKDQQLQLFKMEIHQMNINHKSELSILKEKLQSEKQKFTIKK</sequence>
<feature type="coiled-coil region" evidence="1">
    <location>
        <begin position="442"/>
        <end position="490"/>
    </location>
</feature>
<dbReference type="Proteomes" id="UP000694846">
    <property type="component" value="Unplaced"/>
</dbReference>
<proteinExistence type="predicted"/>
<dbReference type="PANTHER" id="PTHR24114">
    <property type="entry name" value="LEUCINE RICH REPEAT FAMILY PROTEIN"/>
    <property type="match status" value="1"/>
</dbReference>
<organism evidence="2 3">
    <name type="scientific">Sipha flava</name>
    <name type="common">yellow sugarcane aphid</name>
    <dbReference type="NCBI Taxonomy" id="143950"/>
    <lineage>
        <taxon>Eukaryota</taxon>
        <taxon>Metazoa</taxon>
        <taxon>Ecdysozoa</taxon>
        <taxon>Arthropoda</taxon>
        <taxon>Hexapoda</taxon>
        <taxon>Insecta</taxon>
        <taxon>Pterygota</taxon>
        <taxon>Neoptera</taxon>
        <taxon>Paraneoptera</taxon>
        <taxon>Hemiptera</taxon>
        <taxon>Sternorrhyncha</taxon>
        <taxon>Aphidomorpha</taxon>
        <taxon>Aphidoidea</taxon>
        <taxon>Aphididae</taxon>
        <taxon>Sipha</taxon>
    </lineage>
</organism>
<keyword evidence="2" id="KW-1185">Reference proteome</keyword>
<evidence type="ECO:0000313" key="3">
    <source>
        <dbReference type="RefSeq" id="XP_025425339.1"/>
    </source>
</evidence>
<accession>A0A8B8GQ03</accession>
<dbReference type="AlphaFoldDB" id="A0A8B8GQ03"/>
<feature type="coiled-coil region" evidence="1">
    <location>
        <begin position="243"/>
        <end position="330"/>
    </location>
</feature>
<dbReference type="Pfam" id="PF13516">
    <property type="entry name" value="LRR_6"/>
    <property type="match status" value="1"/>
</dbReference>
<dbReference type="InterPro" id="IPR032675">
    <property type="entry name" value="LRR_dom_sf"/>
</dbReference>
<dbReference type="Gene3D" id="3.80.10.10">
    <property type="entry name" value="Ribonuclease Inhibitor"/>
    <property type="match status" value="2"/>
</dbReference>